<feature type="non-terminal residue" evidence="2">
    <location>
        <position position="466"/>
    </location>
</feature>
<name>A0A8H7BHE2_9FUNG</name>
<dbReference type="OrthoDB" id="2289105at2759"/>
<gene>
    <name evidence="2" type="ORF">EC973_003953</name>
</gene>
<feature type="compositionally biased region" description="Low complexity" evidence="1">
    <location>
        <begin position="86"/>
        <end position="102"/>
    </location>
</feature>
<organism evidence="2 3">
    <name type="scientific">Apophysomyces ossiformis</name>
    <dbReference type="NCBI Taxonomy" id="679940"/>
    <lineage>
        <taxon>Eukaryota</taxon>
        <taxon>Fungi</taxon>
        <taxon>Fungi incertae sedis</taxon>
        <taxon>Mucoromycota</taxon>
        <taxon>Mucoromycotina</taxon>
        <taxon>Mucoromycetes</taxon>
        <taxon>Mucorales</taxon>
        <taxon>Mucorineae</taxon>
        <taxon>Mucoraceae</taxon>
        <taxon>Apophysomyces</taxon>
    </lineage>
</organism>
<feature type="compositionally biased region" description="Polar residues" evidence="1">
    <location>
        <begin position="112"/>
        <end position="129"/>
    </location>
</feature>
<protein>
    <submittedName>
        <fullName evidence="2">Uncharacterized protein</fullName>
    </submittedName>
</protein>
<keyword evidence="3" id="KW-1185">Reference proteome</keyword>
<evidence type="ECO:0000313" key="3">
    <source>
        <dbReference type="Proteomes" id="UP000605846"/>
    </source>
</evidence>
<evidence type="ECO:0000313" key="2">
    <source>
        <dbReference type="EMBL" id="KAF7721914.1"/>
    </source>
</evidence>
<accession>A0A8H7BHE2</accession>
<dbReference type="AlphaFoldDB" id="A0A8H7BHE2"/>
<dbReference type="Proteomes" id="UP000605846">
    <property type="component" value="Unassembled WGS sequence"/>
</dbReference>
<sequence>MNKTGYFQETPVNDWQLAKALEHYHRRKPASLLDHLLSMKLDLERLQEARKTSKNITRMSLDVKVLLEFVLTPSQSQPTAPDTLRSPASGSGTSKPGSPSTAEPSQFPDYSPTISSFPCSPIVPTQTPPSNINIGRIDISDSVNNFGSVGTINQAKPIDRLFDETAGSSTESGVNPLKEFNRNTVDDVAAHSKKYIHMATSNAISNNEEIKQEYMLHKRRHDSLGSLKDLDGSVAFLKTALASGFSELPRTIWSYDKEHLRSDAKAMVDIMQYVLTDFHRYCLSPSPVTKHERTAFIDLLIPALAAFAKVSGLVNFSWCEKELLSNKLVRQNHCNFVLKNVARLMDGLATLSRSSSLSEVILVEASSGRLDEDIPHNVENVIKLLECSTSSLRYQAERWKKASYRTLVGTKVFCLQAIRDKLTLSATSIYSPSMWKHVELASAQIPAVWNDRMDFAEFFDLLAVLL</sequence>
<comment type="caution">
    <text evidence="2">The sequence shown here is derived from an EMBL/GenBank/DDBJ whole genome shotgun (WGS) entry which is preliminary data.</text>
</comment>
<dbReference type="EMBL" id="JABAYA010000226">
    <property type="protein sequence ID" value="KAF7721914.1"/>
    <property type="molecule type" value="Genomic_DNA"/>
</dbReference>
<reference evidence="2" key="1">
    <citation type="submission" date="2020-01" db="EMBL/GenBank/DDBJ databases">
        <title>Genome Sequencing of Three Apophysomyces-Like Fungal Strains Confirms a Novel Fungal Genus in the Mucoromycota with divergent Burkholderia-like Endosymbiotic Bacteria.</title>
        <authorList>
            <person name="Stajich J.E."/>
            <person name="Macias A.M."/>
            <person name="Carter-House D."/>
            <person name="Lovett B."/>
            <person name="Kasson L.R."/>
            <person name="Berry K."/>
            <person name="Grigoriev I."/>
            <person name="Chang Y."/>
            <person name="Spatafora J."/>
            <person name="Kasson M.T."/>
        </authorList>
    </citation>
    <scope>NUCLEOTIDE SEQUENCE</scope>
    <source>
        <strain evidence="2">NRRL A-21654</strain>
    </source>
</reference>
<proteinExistence type="predicted"/>
<feature type="region of interest" description="Disordered" evidence="1">
    <location>
        <begin position="75"/>
        <end position="129"/>
    </location>
</feature>
<evidence type="ECO:0000256" key="1">
    <source>
        <dbReference type="SAM" id="MobiDB-lite"/>
    </source>
</evidence>